<name>A0ABX2EGK1_9BURK</name>
<dbReference type="Proteomes" id="UP000737171">
    <property type="component" value="Unassembled WGS sequence"/>
</dbReference>
<dbReference type="Gene3D" id="3.30.450.20">
    <property type="entry name" value="PAS domain"/>
    <property type="match status" value="2"/>
</dbReference>
<evidence type="ECO:0000313" key="5">
    <source>
        <dbReference type="EMBL" id="NRF67735.1"/>
    </source>
</evidence>
<dbReference type="Pfam" id="PF00563">
    <property type="entry name" value="EAL"/>
    <property type="match status" value="1"/>
</dbReference>
<evidence type="ECO:0000259" key="3">
    <source>
        <dbReference type="PROSITE" id="PS50883"/>
    </source>
</evidence>
<dbReference type="InterPro" id="IPR043128">
    <property type="entry name" value="Rev_trsase/Diguanyl_cyclase"/>
</dbReference>
<dbReference type="InterPro" id="IPR000014">
    <property type="entry name" value="PAS"/>
</dbReference>
<dbReference type="SMART" id="SM00091">
    <property type="entry name" value="PAS"/>
    <property type="match status" value="2"/>
</dbReference>
<dbReference type="InterPro" id="IPR035965">
    <property type="entry name" value="PAS-like_dom_sf"/>
</dbReference>
<dbReference type="CDD" id="cd01949">
    <property type="entry name" value="GGDEF"/>
    <property type="match status" value="1"/>
</dbReference>
<dbReference type="CDD" id="cd01948">
    <property type="entry name" value="EAL"/>
    <property type="match status" value="1"/>
</dbReference>
<dbReference type="NCBIfam" id="TIGR00254">
    <property type="entry name" value="GGDEF"/>
    <property type="match status" value="1"/>
</dbReference>
<dbReference type="PANTHER" id="PTHR44757:SF2">
    <property type="entry name" value="BIOFILM ARCHITECTURE MAINTENANCE PROTEIN MBAA"/>
    <property type="match status" value="1"/>
</dbReference>
<proteinExistence type="predicted"/>
<dbReference type="PROSITE" id="PS50887">
    <property type="entry name" value="GGDEF"/>
    <property type="match status" value="1"/>
</dbReference>
<dbReference type="Pfam" id="PF00990">
    <property type="entry name" value="GGDEF"/>
    <property type="match status" value="1"/>
</dbReference>
<dbReference type="InterPro" id="IPR000160">
    <property type="entry name" value="GGDEF_dom"/>
</dbReference>
<keyword evidence="6" id="KW-1185">Reference proteome</keyword>
<dbReference type="SUPFAM" id="SSF55073">
    <property type="entry name" value="Nucleotide cyclase"/>
    <property type="match status" value="1"/>
</dbReference>
<evidence type="ECO:0000313" key="6">
    <source>
        <dbReference type="Proteomes" id="UP000737171"/>
    </source>
</evidence>
<dbReference type="PROSITE" id="PS50883">
    <property type="entry name" value="EAL"/>
    <property type="match status" value="1"/>
</dbReference>
<feature type="domain" description="PAC" evidence="2">
    <location>
        <begin position="78"/>
        <end position="130"/>
    </location>
</feature>
<dbReference type="RefSeq" id="WP_173122825.1">
    <property type="nucleotide sequence ID" value="NZ_JABRWJ010000003.1"/>
</dbReference>
<dbReference type="PROSITE" id="PS50113">
    <property type="entry name" value="PAC"/>
    <property type="match status" value="2"/>
</dbReference>
<dbReference type="Gene3D" id="3.20.20.450">
    <property type="entry name" value="EAL domain"/>
    <property type="match status" value="1"/>
</dbReference>
<feature type="domain" description="PAC" evidence="2">
    <location>
        <begin position="207"/>
        <end position="259"/>
    </location>
</feature>
<dbReference type="InterPro" id="IPR013656">
    <property type="entry name" value="PAS_4"/>
</dbReference>
<accession>A0ABX2EGK1</accession>
<dbReference type="EMBL" id="JABRWJ010000003">
    <property type="protein sequence ID" value="NRF67735.1"/>
    <property type="molecule type" value="Genomic_DNA"/>
</dbReference>
<feature type="domain" description="PAS" evidence="1">
    <location>
        <begin position="131"/>
        <end position="204"/>
    </location>
</feature>
<dbReference type="SMART" id="SM00086">
    <property type="entry name" value="PAC"/>
    <property type="match status" value="2"/>
</dbReference>
<feature type="domain" description="PAS" evidence="1">
    <location>
        <begin position="11"/>
        <end position="49"/>
    </location>
</feature>
<dbReference type="InterPro" id="IPR052155">
    <property type="entry name" value="Biofilm_reg_signaling"/>
</dbReference>
<evidence type="ECO:0000259" key="1">
    <source>
        <dbReference type="PROSITE" id="PS50112"/>
    </source>
</evidence>
<dbReference type="NCBIfam" id="TIGR00229">
    <property type="entry name" value="sensory_box"/>
    <property type="match status" value="2"/>
</dbReference>
<feature type="domain" description="GGDEF" evidence="4">
    <location>
        <begin position="291"/>
        <end position="424"/>
    </location>
</feature>
<dbReference type="CDD" id="cd00130">
    <property type="entry name" value="PAS"/>
    <property type="match status" value="2"/>
</dbReference>
<comment type="caution">
    <text evidence="5">The sequence shown here is derived from an EMBL/GenBank/DDBJ whole genome shotgun (WGS) entry which is preliminary data.</text>
</comment>
<dbReference type="InterPro" id="IPR000700">
    <property type="entry name" value="PAS-assoc_C"/>
</dbReference>
<dbReference type="SUPFAM" id="SSF55785">
    <property type="entry name" value="PYP-like sensor domain (PAS domain)"/>
    <property type="match status" value="2"/>
</dbReference>
<dbReference type="Gene3D" id="3.30.70.270">
    <property type="match status" value="1"/>
</dbReference>
<gene>
    <name evidence="5" type="ORF">HLB44_12130</name>
</gene>
<dbReference type="SMART" id="SM00267">
    <property type="entry name" value="GGDEF"/>
    <property type="match status" value="1"/>
</dbReference>
<evidence type="ECO:0000259" key="4">
    <source>
        <dbReference type="PROSITE" id="PS50887"/>
    </source>
</evidence>
<dbReference type="InterPro" id="IPR035919">
    <property type="entry name" value="EAL_sf"/>
</dbReference>
<dbReference type="Pfam" id="PF08448">
    <property type="entry name" value="PAS_4"/>
    <property type="match status" value="2"/>
</dbReference>
<dbReference type="InterPro" id="IPR001633">
    <property type="entry name" value="EAL_dom"/>
</dbReference>
<dbReference type="InterPro" id="IPR029787">
    <property type="entry name" value="Nucleotide_cyclase"/>
</dbReference>
<feature type="domain" description="EAL" evidence="3">
    <location>
        <begin position="433"/>
        <end position="687"/>
    </location>
</feature>
<organism evidence="5 6">
    <name type="scientific">Pseudaquabacterium terrae</name>
    <dbReference type="NCBI Taxonomy" id="2732868"/>
    <lineage>
        <taxon>Bacteria</taxon>
        <taxon>Pseudomonadati</taxon>
        <taxon>Pseudomonadota</taxon>
        <taxon>Betaproteobacteria</taxon>
        <taxon>Burkholderiales</taxon>
        <taxon>Sphaerotilaceae</taxon>
        <taxon>Pseudaquabacterium</taxon>
    </lineage>
</organism>
<protein>
    <submittedName>
        <fullName evidence="5">EAL domain-containing protein</fullName>
    </submittedName>
</protein>
<sequence length="695" mass="75817">MSDLVNVAEAVLRSSPDLIVRFDLELRRVYANPRFEELTGLKPEHYLGRRPSEASPIGALALPLEQCLRAALATGRLQELDIEWRAADGRALWHGVRVAVERDAAGLPRGLLMVATDITARKRAESALAAREREFRSLAECSPDTIVLFDADARLVYANPVLTRRLNAPVDKLLGRLPQQLLPPGNEAALAAYECVVLRVLERGKPDEMELRLRGESGRFEVHQARIVPVRTDDGRVEGALSISRDITLGVEQRERIRALALTDPLTRLHNRQALYESVPEMIHQALAAGRGLGVLILDLDRFKDVNDSLGHAAGDELLRALAQRFVQCVRAGDLLVRLGGDEFAVIVGNVEHPSALAAVAGKLLEAVRQPVPLGGRTVVPGGSIGIALCPADGTTLDALLAHADIAMYQAKRGGGLRHAFYRAEFSLRAHERLALAQALAEAQHGAGLELMYQPVVSLSEGRIVGAEALLRWRHPELGLLAPERFVPLAEETGLIVPIGRWVLEQVALAARRWNAGRAEPLRVTLNVSTRQFLDDDLPSLVEYTLASSGCRGEWLGIEVTESLLLEDSDRVQHALAALRALGLQVAIDDFGTGYSALGYLASFDVDRLKFDRCFISRIDADPRQAELVKAFVAVARALRLEVVAEGVETTAQARQLLALGCTLAQGFLFQAPVPATQLEVWLHECHDEAAPSFA</sequence>
<reference evidence="5 6" key="1">
    <citation type="submission" date="2020-05" db="EMBL/GenBank/DDBJ databases">
        <title>Aquincola sp. isolate from soil.</title>
        <authorList>
            <person name="Han J."/>
            <person name="Kim D.-U."/>
        </authorList>
    </citation>
    <scope>NUCLEOTIDE SEQUENCE [LARGE SCALE GENOMIC DNA]</scope>
    <source>
        <strain evidence="5 6">S2</strain>
    </source>
</reference>
<dbReference type="PANTHER" id="PTHR44757">
    <property type="entry name" value="DIGUANYLATE CYCLASE DGCP"/>
    <property type="match status" value="1"/>
</dbReference>
<dbReference type="PROSITE" id="PS50112">
    <property type="entry name" value="PAS"/>
    <property type="match status" value="2"/>
</dbReference>
<evidence type="ECO:0000259" key="2">
    <source>
        <dbReference type="PROSITE" id="PS50113"/>
    </source>
</evidence>
<dbReference type="InterPro" id="IPR001610">
    <property type="entry name" value="PAC"/>
</dbReference>
<dbReference type="SMART" id="SM00052">
    <property type="entry name" value="EAL"/>
    <property type="match status" value="1"/>
</dbReference>
<dbReference type="SUPFAM" id="SSF141868">
    <property type="entry name" value="EAL domain-like"/>
    <property type="match status" value="1"/>
</dbReference>